<comment type="caution">
    <text evidence="2">The sequence shown here is derived from an EMBL/GenBank/DDBJ whole genome shotgun (WGS) entry which is preliminary data.</text>
</comment>
<accession>A0A1L8MPE9</accession>
<dbReference type="OrthoDB" id="9802649at2"/>
<dbReference type="RefSeq" id="WP_071793332.1">
    <property type="nucleotide sequence ID" value="NZ_LZDD01000001.1"/>
</dbReference>
<evidence type="ECO:0000313" key="3">
    <source>
        <dbReference type="Proteomes" id="UP000182015"/>
    </source>
</evidence>
<reference evidence="3" key="1">
    <citation type="submission" date="2016-06" db="EMBL/GenBank/DDBJ databases">
        <authorList>
            <person name="de Vries S.P.W."/>
            <person name="Hadjirin N.F."/>
            <person name="Lay E.M."/>
            <person name="Zadoks R.N."/>
            <person name="Peacock S.J."/>
            <person name="Parkhill J."/>
            <person name="Grant A.J."/>
            <person name="Mcdougall S."/>
            <person name="Holmes M.A."/>
        </authorList>
    </citation>
    <scope>NUCLEOTIDE SEQUENCE [LARGE SCALE GENOMIC DNA]</scope>
    <source>
        <strain evidence="3">NZ1587</strain>
    </source>
</reference>
<dbReference type="STRING" id="1856638.A9Q68_03635"/>
<dbReference type="Pfam" id="PF00535">
    <property type="entry name" value="Glycos_transf_2"/>
    <property type="match status" value="1"/>
</dbReference>
<organism evidence="2 3">
    <name type="scientific">Streptococcus bovimastitidis</name>
    <dbReference type="NCBI Taxonomy" id="1856638"/>
    <lineage>
        <taxon>Bacteria</taxon>
        <taxon>Bacillati</taxon>
        <taxon>Bacillota</taxon>
        <taxon>Bacilli</taxon>
        <taxon>Lactobacillales</taxon>
        <taxon>Streptococcaceae</taxon>
        <taxon>Streptococcus</taxon>
    </lineage>
</organism>
<name>A0A1L8MPE9_9STRE</name>
<sequence>MIKSAVLMATYNGSENIEIQLDSIRRQTLQPTFVLIRDDGSFDNTVDIVKKYIEKYQLIGWTIKKNEKNLGWRLNFRQLMLDVSSYDVDYVFISDQDDEWFLNKNEIQTDIMEKNENIDVLSSDIEVKSISNEAFMPNVFKFSDSDKNKLSKYPYSLNYVSYRPGLVMCIRKPFLDLVARNYKQNIGTTHDNLFSGLSGIIGNGYNFNVPVVLHVRHDNNASGNLLNIKSSNSEHISVLNNMYIYYDVIFNVLNELNHPDTQKISKFVSFYKERIKNAEDRNIVKTVIQMIFNFKLYNGVGNYFKDIIFIFKK</sequence>
<dbReference type="InterPro" id="IPR029044">
    <property type="entry name" value="Nucleotide-diphossugar_trans"/>
</dbReference>
<evidence type="ECO:0000313" key="2">
    <source>
        <dbReference type="EMBL" id="OJF72650.1"/>
    </source>
</evidence>
<protein>
    <submittedName>
        <fullName evidence="2">Glycosyl transferase family 2</fullName>
    </submittedName>
</protein>
<proteinExistence type="predicted"/>
<dbReference type="Proteomes" id="UP000182015">
    <property type="component" value="Unassembled WGS sequence"/>
</dbReference>
<evidence type="ECO:0000259" key="1">
    <source>
        <dbReference type="Pfam" id="PF00535"/>
    </source>
</evidence>
<dbReference type="SUPFAM" id="SSF53448">
    <property type="entry name" value="Nucleotide-diphospho-sugar transferases"/>
    <property type="match status" value="1"/>
</dbReference>
<gene>
    <name evidence="2" type="ORF">A9Q68_03635</name>
</gene>
<dbReference type="EMBL" id="LZDD01000001">
    <property type="protein sequence ID" value="OJF72650.1"/>
    <property type="molecule type" value="Genomic_DNA"/>
</dbReference>
<dbReference type="InterPro" id="IPR001173">
    <property type="entry name" value="Glyco_trans_2-like"/>
</dbReference>
<dbReference type="Gene3D" id="3.90.550.10">
    <property type="entry name" value="Spore Coat Polysaccharide Biosynthesis Protein SpsA, Chain A"/>
    <property type="match status" value="1"/>
</dbReference>
<keyword evidence="2" id="KW-0808">Transferase</keyword>
<dbReference type="AlphaFoldDB" id="A0A1L8MPE9"/>
<dbReference type="GO" id="GO:0016740">
    <property type="term" value="F:transferase activity"/>
    <property type="evidence" value="ECO:0007669"/>
    <property type="project" value="UniProtKB-KW"/>
</dbReference>
<feature type="domain" description="Glycosyltransferase 2-like" evidence="1">
    <location>
        <begin position="6"/>
        <end position="123"/>
    </location>
</feature>
<keyword evidence="3" id="KW-1185">Reference proteome</keyword>